<gene>
    <name evidence="1" type="ORF">ACFSTE_17195</name>
</gene>
<dbReference type="RefSeq" id="WP_176030428.1">
    <property type="nucleotide sequence ID" value="NZ_JBHSJV010000001.1"/>
</dbReference>
<evidence type="ECO:0008006" key="3">
    <source>
        <dbReference type="Google" id="ProtNLM"/>
    </source>
</evidence>
<protein>
    <recommendedName>
        <fullName evidence="3">Outer membrane protein beta-barrel domain-containing protein</fullName>
    </recommendedName>
</protein>
<reference evidence="2" key="1">
    <citation type="journal article" date="2019" name="Int. J. Syst. Evol. Microbiol.">
        <title>The Global Catalogue of Microorganisms (GCM) 10K type strain sequencing project: providing services to taxonomists for standard genome sequencing and annotation.</title>
        <authorList>
            <consortium name="The Broad Institute Genomics Platform"/>
            <consortium name="The Broad Institute Genome Sequencing Center for Infectious Disease"/>
            <person name="Wu L."/>
            <person name="Ma J."/>
        </authorList>
    </citation>
    <scope>NUCLEOTIDE SEQUENCE [LARGE SCALE GENOMIC DNA]</scope>
    <source>
        <strain evidence="2">KCTC 42423</strain>
    </source>
</reference>
<accession>A0ABW5NCK2</accession>
<dbReference type="EMBL" id="JBHULX010000039">
    <property type="protein sequence ID" value="MFD2592576.1"/>
    <property type="molecule type" value="Genomic_DNA"/>
</dbReference>
<evidence type="ECO:0000313" key="1">
    <source>
        <dbReference type="EMBL" id="MFD2592576.1"/>
    </source>
</evidence>
<keyword evidence="2" id="KW-1185">Reference proteome</keyword>
<dbReference type="Proteomes" id="UP001597459">
    <property type="component" value="Unassembled WGS sequence"/>
</dbReference>
<name>A0ABW5NCK2_9FLAO</name>
<comment type="caution">
    <text evidence="1">The sequence shown here is derived from an EMBL/GenBank/DDBJ whole genome shotgun (WGS) entry which is preliminary data.</text>
</comment>
<sequence>MRVILFIIIIFTSIGVNRCWTQQNTSVKKTKIKPFAALELGQAVFNDFKSYSGEIGVKFPNSHMMRVLYMNTTMSEAHLSSDFVIVVDGDHVQGKQVGFETFYDIPVYKKMLYVSPSFGWYTNEYEHTILAERFQKKSATVGVAISYREEDVFGLKGLYYTVSFPMRTPFEPIKKTTLGDTVIKNNTFDNNLFFFVGFQF</sequence>
<proteinExistence type="predicted"/>
<organism evidence="1 2">
    <name type="scientific">Aquimarina hainanensis</name>
    <dbReference type="NCBI Taxonomy" id="1578017"/>
    <lineage>
        <taxon>Bacteria</taxon>
        <taxon>Pseudomonadati</taxon>
        <taxon>Bacteroidota</taxon>
        <taxon>Flavobacteriia</taxon>
        <taxon>Flavobacteriales</taxon>
        <taxon>Flavobacteriaceae</taxon>
        <taxon>Aquimarina</taxon>
    </lineage>
</organism>
<evidence type="ECO:0000313" key="2">
    <source>
        <dbReference type="Proteomes" id="UP001597459"/>
    </source>
</evidence>